<dbReference type="PANTHER" id="PTHR10438:SF468">
    <property type="entry name" value="THIOREDOXIN-1-RELATED"/>
    <property type="match status" value="1"/>
</dbReference>
<protein>
    <submittedName>
        <fullName evidence="8">Thioredoxin</fullName>
    </submittedName>
</protein>
<organism evidence="8 9">
    <name type="scientific">Halobaculum gomorrense</name>
    <dbReference type="NCBI Taxonomy" id="43928"/>
    <lineage>
        <taxon>Archaea</taxon>
        <taxon>Methanobacteriati</taxon>
        <taxon>Methanobacteriota</taxon>
        <taxon>Stenosarchaea group</taxon>
        <taxon>Halobacteria</taxon>
        <taxon>Halobacteriales</taxon>
        <taxon>Haloferacaceae</taxon>
        <taxon>Halobaculum</taxon>
    </lineage>
</organism>
<accession>A0A1M5R5K3</accession>
<evidence type="ECO:0000313" key="9">
    <source>
        <dbReference type="Proteomes" id="UP000184357"/>
    </source>
</evidence>
<dbReference type="SUPFAM" id="SSF52833">
    <property type="entry name" value="Thioredoxin-like"/>
    <property type="match status" value="1"/>
</dbReference>
<dbReference type="Gene3D" id="3.40.30.10">
    <property type="entry name" value="Glutaredoxin"/>
    <property type="match status" value="1"/>
</dbReference>
<evidence type="ECO:0000256" key="4">
    <source>
        <dbReference type="ARBA" id="ARBA00038353"/>
    </source>
</evidence>
<dbReference type="PIRSF" id="PIRSF000077">
    <property type="entry name" value="Thioredoxin"/>
    <property type="match status" value="1"/>
</dbReference>
<feature type="site" description="Contributes to redox potential value" evidence="5">
    <location>
        <position position="38"/>
    </location>
</feature>
<keyword evidence="9" id="KW-1185">Reference proteome</keyword>
<dbReference type="Pfam" id="PF00085">
    <property type="entry name" value="Thioredoxin"/>
    <property type="match status" value="1"/>
</dbReference>
<keyword evidence="6" id="KW-0676">Redox-active center</keyword>
<dbReference type="InterPro" id="IPR013766">
    <property type="entry name" value="Thioredoxin_domain"/>
</dbReference>
<feature type="site" description="Deprotonates C-terminal active site Cys" evidence="5">
    <location>
        <position position="31"/>
    </location>
</feature>
<dbReference type="PRINTS" id="PR00421">
    <property type="entry name" value="THIOREDOXIN"/>
</dbReference>
<dbReference type="InterPro" id="IPR050620">
    <property type="entry name" value="Thioredoxin_H-type-like"/>
</dbReference>
<evidence type="ECO:0000256" key="5">
    <source>
        <dbReference type="PIRSR" id="PIRSR000077-1"/>
    </source>
</evidence>
<gene>
    <name evidence="8" type="ORF">SAMN05443636_2065</name>
</gene>
<reference evidence="8 9" key="1">
    <citation type="submission" date="2016-11" db="EMBL/GenBank/DDBJ databases">
        <authorList>
            <person name="Jaros S."/>
            <person name="Januszkiewicz K."/>
            <person name="Wedrychowicz H."/>
        </authorList>
    </citation>
    <scope>NUCLEOTIDE SEQUENCE [LARGE SCALE GENOMIC DNA]</scope>
    <source>
        <strain evidence="8 9">DSM 9297</strain>
    </source>
</reference>
<keyword evidence="2" id="KW-0963">Cytoplasm</keyword>
<feature type="disulfide bond" description="Redox-active" evidence="6">
    <location>
        <begin position="37"/>
        <end position="40"/>
    </location>
</feature>
<dbReference type="PANTHER" id="PTHR10438">
    <property type="entry name" value="THIOREDOXIN"/>
    <property type="match status" value="1"/>
</dbReference>
<comment type="similarity">
    <text evidence="4">Belongs to the thioredoxin family. Plant H-type subfamily.</text>
</comment>
<dbReference type="RefSeq" id="WP_073309217.1">
    <property type="nucleotide sequence ID" value="NZ_FQWV01000005.1"/>
</dbReference>
<dbReference type="GO" id="GO:0015035">
    <property type="term" value="F:protein-disulfide reductase activity"/>
    <property type="evidence" value="ECO:0007669"/>
    <property type="project" value="InterPro"/>
</dbReference>
<keyword evidence="3 6" id="KW-1015">Disulfide bond</keyword>
<evidence type="ECO:0000259" key="7">
    <source>
        <dbReference type="PROSITE" id="PS51352"/>
    </source>
</evidence>
<dbReference type="PROSITE" id="PS00194">
    <property type="entry name" value="THIOREDOXIN_1"/>
    <property type="match status" value="1"/>
</dbReference>
<dbReference type="PROSITE" id="PS51352">
    <property type="entry name" value="THIOREDOXIN_2"/>
    <property type="match status" value="1"/>
</dbReference>
<evidence type="ECO:0000256" key="2">
    <source>
        <dbReference type="ARBA" id="ARBA00022490"/>
    </source>
</evidence>
<evidence type="ECO:0000313" key="8">
    <source>
        <dbReference type="EMBL" id="SHH21664.1"/>
    </source>
</evidence>
<dbReference type="InterPro" id="IPR017937">
    <property type="entry name" value="Thioredoxin_CS"/>
</dbReference>
<dbReference type="STRING" id="43928.SAMN05443636_2065"/>
<evidence type="ECO:0000256" key="3">
    <source>
        <dbReference type="ARBA" id="ARBA00023157"/>
    </source>
</evidence>
<feature type="active site" description="Nucleophile" evidence="5">
    <location>
        <position position="37"/>
    </location>
</feature>
<dbReference type="EMBL" id="FQWV01000005">
    <property type="protein sequence ID" value="SHH21664.1"/>
    <property type="molecule type" value="Genomic_DNA"/>
</dbReference>
<dbReference type="OrthoDB" id="35385at2157"/>
<evidence type="ECO:0000256" key="6">
    <source>
        <dbReference type="PIRSR" id="PIRSR000077-4"/>
    </source>
</evidence>
<proteinExistence type="inferred from homology"/>
<dbReference type="InterPro" id="IPR005746">
    <property type="entry name" value="Thioredoxin"/>
</dbReference>
<feature type="site" description="Contributes to redox potential value" evidence="5">
    <location>
        <position position="39"/>
    </location>
</feature>
<name>A0A1M5R5K3_9EURY</name>
<feature type="domain" description="Thioredoxin" evidence="7">
    <location>
        <begin position="1"/>
        <end position="111"/>
    </location>
</feature>
<dbReference type="GO" id="GO:0005737">
    <property type="term" value="C:cytoplasm"/>
    <property type="evidence" value="ECO:0007669"/>
    <property type="project" value="UniProtKB-SubCell"/>
</dbReference>
<feature type="active site" description="Nucleophile" evidence="5">
    <location>
        <position position="40"/>
    </location>
</feature>
<comment type="subcellular location">
    <subcellularLocation>
        <location evidence="1">Cytoplasm</location>
    </subcellularLocation>
</comment>
<sequence>MSSKTAAGEPIEIESEEQFAELTGEGLVLVDYYADWCGPCKMLEPTVEELADEVDGLTVLEVDVDAFKELAADAGVRGIPALQFYADGEEAERLVGVQKKESLLQVIERLQ</sequence>
<evidence type="ECO:0000256" key="1">
    <source>
        <dbReference type="ARBA" id="ARBA00004496"/>
    </source>
</evidence>
<dbReference type="InterPro" id="IPR036249">
    <property type="entry name" value="Thioredoxin-like_sf"/>
</dbReference>
<dbReference type="CDD" id="cd02947">
    <property type="entry name" value="TRX_family"/>
    <property type="match status" value="1"/>
</dbReference>
<dbReference type="AlphaFoldDB" id="A0A1M5R5K3"/>
<dbReference type="Proteomes" id="UP000184357">
    <property type="component" value="Unassembled WGS sequence"/>
</dbReference>